<evidence type="ECO:0000259" key="6">
    <source>
        <dbReference type="PROSITE" id="PS51078"/>
    </source>
</evidence>
<dbReference type="PROSITE" id="PS51078">
    <property type="entry name" value="ICLR_ED"/>
    <property type="match status" value="1"/>
</dbReference>
<name>A0A420K8Z0_9BURK</name>
<dbReference type="SUPFAM" id="SSF46785">
    <property type="entry name" value="Winged helix' DNA-binding domain"/>
    <property type="match status" value="1"/>
</dbReference>
<protein>
    <submittedName>
        <fullName evidence="7">IclR family transcriptional regulator</fullName>
    </submittedName>
</protein>
<comment type="caution">
    <text evidence="7">The sequence shown here is derived from an EMBL/GenBank/DDBJ whole genome shotgun (WGS) entry which is preliminary data.</text>
</comment>
<dbReference type="InterPro" id="IPR029016">
    <property type="entry name" value="GAF-like_dom_sf"/>
</dbReference>
<keyword evidence="1" id="KW-0805">Transcription regulation</keyword>
<evidence type="ECO:0000256" key="4">
    <source>
        <dbReference type="SAM" id="MobiDB-lite"/>
    </source>
</evidence>
<dbReference type="Gene3D" id="3.30.450.40">
    <property type="match status" value="1"/>
</dbReference>
<evidence type="ECO:0000313" key="8">
    <source>
        <dbReference type="Proteomes" id="UP000216225"/>
    </source>
</evidence>
<gene>
    <name evidence="7" type="ORF">CE154_018775</name>
</gene>
<dbReference type="AlphaFoldDB" id="A0A420K8Z0"/>
<feature type="domain" description="HTH iclR-type" evidence="5">
    <location>
        <begin position="37"/>
        <end position="99"/>
    </location>
</feature>
<evidence type="ECO:0000256" key="1">
    <source>
        <dbReference type="ARBA" id="ARBA00023015"/>
    </source>
</evidence>
<dbReference type="InterPro" id="IPR036388">
    <property type="entry name" value="WH-like_DNA-bd_sf"/>
</dbReference>
<reference evidence="7 8" key="1">
    <citation type="submission" date="2018-09" db="EMBL/GenBank/DDBJ databases">
        <title>Genome comparison of Alicycliphilus sp. BQ1, a polyurethanolytic bacterium, with its closest phylogenetic relatives Alicycliphilus denitrificans BC and K601, unable to attack polyurethane.</title>
        <authorList>
            <person name="Loza-Tavera H."/>
            <person name="Lozano L."/>
            <person name="Cevallos M."/>
            <person name="Maya-Lucas O."/>
            <person name="Garcia-Mena J."/>
            <person name="Hernandez J."/>
        </authorList>
    </citation>
    <scope>NUCLEOTIDE SEQUENCE [LARGE SCALE GENOMIC DNA]</scope>
    <source>
        <strain evidence="7 8">BQ1</strain>
    </source>
</reference>
<dbReference type="InterPro" id="IPR036390">
    <property type="entry name" value="WH_DNA-bd_sf"/>
</dbReference>
<dbReference type="InterPro" id="IPR005471">
    <property type="entry name" value="Tscrpt_reg_IclR_N"/>
</dbReference>
<dbReference type="Proteomes" id="UP000216225">
    <property type="component" value="Unassembled WGS sequence"/>
</dbReference>
<evidence type="ECO:0000313" key="7">
    <source>
        <dbReference type="EMBL" id="RKJ95150.1"/>
    </source>
</evidence>
<dbReference type="RefSeq" id="WP_094437659.1">
    <property type="nucleotide sequence ID" value="NZ_NKDB02000004.1"/>
</dbReference>
<evidence type="ECO:0000256" key="2">
    <source>
        <dbReference type="ARBA" id="ARBA00023125"/>
    </source>
</evidence>
<dbReference type="PANTHER" id="PTHR30136">
    <property type="entry name" value="HELIX-TURN-HELIX TRANSCRIPTIONAL REGULATOR, ICLR FAMILY"/>
    <property type="match status" value="1"/>
</dbReference>
<dbReference type="EMBL" id="NKDB02000004">
    <property type="protein sequence ID" value="RKJ95150.1"/>
    <property type="molecule type" value="Genomic_DNA"/>
</dbReference>
<keyword evidence="2" id="KW-0238">DNA-binding</keyword>
<accession>A0A420K8Z0</accession>
<evidence type="ECO:0000259" key="5">
    <source>
        <dbReference type="PROSITE" id="PS51077"/>
    </source>
</evidence>
<dbReference type="GO" id="GO:0003677">
    <property type="term" value="F:DNA binding"/>
    <property type="evidence" value="ECO:0007669"/>
    <property type="project" value="UniProtKB-KW"/>
</dbReference>
<feature type="domain" description="IclR-ED" evidence="6">
    <location>
        <begin position="100"/>
        <end position="283"/>
    </location>
</feature>
<feature type="region of interest" description="Disordered" evidence="4">
    <location>
        <begin position="1"/>
        <end position="32"/>
    </location>
</feature>
<dbReference type="InterPro" id="IPR050707">
    <property type="entry name" value="HTH_MetabolicPath_Reg"/>
</dbReference>
<dbReference type="PANTHER" id="PTHR30136:SF33">
    <property type="entry name" value="TRANSCRIPTIONAL REGULATORY PROTEIN"/>
    <property type="match status" value="1"/>
</dbReference>
<dbReference type="Pfam" id="PF01614">
    <property type="entry name" value="IclR_C"/>
    <property type="match status" value="1"/>
</dbReference>
<dbReference type="Pfam" id="PF09339">
    <property type="entry name" value="HTH_IclR"/>
    <property type="match status" value="1"/>
</dbReference>
<sequence length="286" mass="31376">MPEPFAVRPRGHHHQFKAGKTGPRPAPRDRAESGVMVTPLARGLAVLAAFSAEQIWMGNKQIALDTGLPPSTVSRMLRSLTTLGYLHHDEAQRKYRLAATALGLGYAAIADGDLQRVAGPEMRRLAESTDTYVTLSMRDRLNLVVIDSYLGSQAMLSLDMTPGTRMSIACSVAGAALLAALPELERSYLQTRLQNKADREWPAQRRRIAEKISQVHELGFAMSPGEWVPELSSASTPVIIPERPPWVLSCTGLTARIPRVRLEREIGPRLVATAQLLQQKLAAQPH</sequence>
<dbReference type="PROSITE" id="PS51077">
    <property type="entry name" value="HTH_ICLR"/>
    <property type="match status" value="1"/>
</dbReference>
<keyword evidence="3" id="KW-0804">Transcription</keyword>
<proteinExistence type="predicted"/>
<dbReference type="GO" id="GO:0003700">
    <property type="term" value="F:DNA-binding transcription factor activity"/>
    <property type="evidence" value="ECO:0007669"/>
    <property type="project" value="TreeGrafter"/>
</dbReference>
<dbReference type="SUPFAM" id="SSF55781">
    <property type="entry name" value="GAF domain-like"/>
    <property type="match status" value="1"/>
</dbReference>
<dbReference type="SMART" id="SM00346">
    <property type="entry name" value="HTH_ICLR"/>
    <property type="match status" value="1"/>
</dbReference>
<organism evidence="7 8">
    <name type="scientific">Alicycliphilus denitrificans</name>
    <dbReference type="NCBI Taxonomy" id="179636"/>
    <lineage>
        <taxon>Bacteria</taxon>
        <taxon>Pseudomonadati</taxon>
        <taxon>Pseudomonadota</taxon>
        <taxon>Betaproteobacteria</taxon>
        <taxon>Burkholderiales</taxon>
        <taxon>Comamonadaceae</taxon>
        <taxon>Alicycliphilus</taxon>
    </lineage>
</organism>
<dbReference type="Gene3D" id="1.10.10.10">
    <property type="entry name" value="Winged helix-like DNA-binding domain superfamily/Winged helix DNA-binding domain"/>
    <property type="match status" value="1"/>
</dbReference>
<evidence type="ECO:0000256" key="3">
    <source>
        <dbReference type="ARBA" id="ARBA00023163"/>
    </source>
</evidence>
<dbReference type="InterPro" id="IPR014757">
    <property type="entry name" value="Tscrpt_reg_IclR_C"/>
</dbReference>
<dbReference type="GO" id="GO:0045892">
    <property type="term" value="P:negative regulation of DNA-templated transcription"/>
    <property type="evidence" value="ECO:0007669"/>
    <property type="project" value="TreeGrafter"/>
</dbReference>